<protein>
    <submittedName>
        <fullName evidence="10">Lipase domain-containing protein</fullName>
    </submittedName>
</protein>
<evidence type="ECO:0000256" key="1">
    <source>
        <dbReference type="ARBA" id="ARBA00004613"/>
    </source>
</evidence>
<feature type="domain" description="Lipase" evidence="8">
    <location>
        <begin position="90"/>
        <end position="384"/>
    </location>
</feature>
<comment type="subcellular location">
    <subcellularLocation>
        <location evidence="1">Secreted</location>
    </subcellularLocation>
</comment>
<name>A0A915KZT5_ROMCU</name>
<evidence type="ECO:0000256" key="2">
    <source>
        <dbReference type="ARBA" id="ARBA00010701"/>
    </source>
</evidence>
<comment type="similarity">
    <text evidence="2 6">Belongs to the AB hydrolase superfamily. Lipase family.</text>
</comment>
<accession>A0A915KZT5</accession>
<reference evidence="10" key="1">
    <citation type="submission" date="2022-11" db="UniProtKB">
        <authorList>
            <consortium name="WormBaseParasite"/>
        </authorList>
    </citation>
    <scope>IDENTIFICATION</scope>
</reference>
<dbReference type="GO" id="GO:0016298">
    <property type="term" value="F:lipase activity"/>
    <property type="evidence" value="ECO:0007669"/>
    <property type="project" value="InterPro"/>
</dbReference>
<evidence type="ECO:0000256" key="6">
    <source>
        <dbReference type="RuleBase" id="RU004262"/>
    </source>
</evidence>
<dbReference type="PANTHER" id="PTHR11610">
    <property type="entry name" value="LIPASE"/>
    <property type="match status" value="1"/>
</dbReference>
<feature type="active site" description="Nucleophile" evidence="4">
    <location>
        <position position="221"/>
    </location>
</feature>
<dbReference type="InterPro" id="IPR029058">
    <property type="entry name" value="AB_hydrolase_fold"/>
</dbReference>
<evidence type="ECO:0000256" key="5">
    <source>
        <dbReference type="PIRSR" id="PIRSR000865-2"/>
    </source>
</evidence>
<feature type="binding site" evidence="5">
    <location>
        <position position="258"/>
    </location>
    <ligand>
        <name>Ca(2+)</name>
        <dbReference type="ChEBI" id="CHEBI:29108"/>
    </ligand>
</feature>
<dbReference type="GO" id="GO:0046872">
    <property type="term" value="F:metal ion binding"/>
    <property type="evidence" value="ECO:0007669"/>
    <property type="project" value="UniProtKB-KW"/>
</dbReference>
<dbReference type="GO" id="GO:0005615">
    <property type="term" value="C:extracellular space"/>
    <property type="evidence" value="ECO:0007669"/>
    <property type="project" value="TreeGrafter"/>
</dbReference>
<dbReference type="GO" id="GO:0016042">
    <property type="term" value="P:lipid catabolic process"/>
    <property type="evidence" value="ECO:0007669"/>
    <property type="project" value="TreeGrafter"/>
</dbReference>
<keyword evidence="5" id="KW-0479">Metal-binding</keyword>
<dbReference type="WBParaSite" id="nRc.2.0.1.t43023-RA">
    <property type="protein sequence ID" value="nRc.2.0.1.t43023-RA"/>
    <property type="gene ID" value="nRc.2.0.1.g43023"/>
</dbReference>
<dbReference type="AlphaFoldDB" id="A0A915KZT5"/>
<proteinExistence type="inferred from homology"/>
<keyword evidence="3" id="KW-0964">Secreted</keyword>
<dbReference type="OMA" id="HCGNRPC"/>
<feature type="signal peptide" evidence="7">
    <location>
        <begin position="1"/>
        <end position="26"/>
    </location>
</feature>
<feature type="binding site" evidence="5">
    <location>
        <position position="260"/>
    </location>
    <ligand>
        <name>Ca(2+)</name>
        <dbReference type="ChEBI" id="CHEBI:29108"/>
    </ligand>
</feature>
<feature type="chain" id="PRO_5036975640" evidence="7">
    <location>
        <begin position="27"/>
        <end position="522"/>
    </location>
</feature>
<dbReference type="Gene3D" id="3.40.50.1820">
    <property type="entry name" value="alpha/beta hydrolase"/>
    <property type="match status" value="1"/>
</dbReference>
<feature type="active site" description="Charge relay system" evidence="4">
    <location>
        <position position="244"/>
    </location>
</feature>
<feature type="binding site" evidence="5">
    <location>
        <position position="263"/>
    </location>
    <ligand>
        <name>Ca(2+)</name>
        <dbReference type="ChEBI" id="CHEBI:29108"/>
    </ligand>
</feature>
<organism evidence="9 10">
    <name type="scientific">Romanomermis culicivorax</name>
    <name type="common">Nematode worm</name>
    <dbReference type="NCBI Taxonomy" id="13658"/>
    <lineage>
        <taxon>Eukaryota</taxon>
        <taxon>Metazoa</taxon>
        <taxon>Ecdysozoa</taxon>
        <taxon>Nematoda</taxon>
        <taxon>Enoplea</taxon>
        <taxon>Dorylaimia</taxon>
        <taxon>Mermithida</taxon>
        <taxon>Mermithoidea</taxon>
        <taxon>Mermithidae</taxon>
        <taxon>Romanomermis</taxon>
    </lineage>
</organism>
<dbReference type="InterPro" id="IPR000734">
    <property type="entry name" value="TAG_lipase"/>
</dbReference>
<dbReference type="GO" id="GO:0052689">
    <property type="term" value="F:carboxylic ester hydrolase activity"/>
    <property type="evidence" value="ECO:0007669"/>
    <property type="project" value="InterPro"/>
</dbReference>
<keyword evidence="5" id="KW-0106">Calcium</keyword>
<evidence type="ECO:0000313" key="9">
    <source>
        <dbReference type="Proteomes" id="UP000887565"/>
    </source>
</evidence>
<dbReference type="PANTHER" id="PTHR11610:SF173">
    <property type="entry name" value="LIPASE DOMAIN-CONTAINING PROTEIN-RELATED"/>
    <property type="match status" value="1"/>
</dbReference>
<dbReference type="Proteomes" id="UP000887565">
    <property type="component" value="Unplaced"/>
</dbReference>
<dbReference type="InterPro" id="IPR016272">
    <property type="entry name" value="Lipase_LIPH"/>
</dbReference>
<dbReference type="PIRSF" id="PIRSF000865">
    <property type="entry name" value="Lipoprotein_lipase_LIPH"/>
    <property type="match status" value="1"/>
</dbReference>
<dbReference type="SUPFAM" id="SSF53474">
    <property type="entry name" value="alpha/beta-Hydrolases"/>
    <property type="match status" value="1"/>
</dbReference>
<dbReference type="Pfam" id="PF00151">
    <property type="entry name" value="Lipase"/>
    <property type="match status" value="1"/>
</dbReference>
<keyword evidence="9" id="KW-1185">Reference proteome</keyword>
<evidence type="ECO:0000256" key="7">
    <source>
        <dbReference type="SAM" id="SignalP"/>
    </source>
</evidence>
<sequence length="522" mass="57648">MTAKCKTVGSFLFSFSLLLFFRRSYCSLIQDYDKCTLWLKTDGSSCQASTYFSIQNWALSFVPSFSSRKVCCKDGTGCFSIDKDTPYECYNDLPSCMDVVKPKFYFYTPERNQDVQMIDYFNLEDSVEQLEVAQPSKPFFAIVHGFGSDWPKPWMFNMKDKLNDLDNNVLIVRWTEGAKDPWYFKASANTRTVGAALARVVNALNAAGKISISTSTIVGFSLGGQIAGHAGSNIPKLARIIALDPAGPNFQCMHPKARLDSTDAIFVQAIHTHGEYFVFGGCGTLQQFGDMDVYMNGGVTQPGCGRGLSQALTEFISFMVEAMSCSHNRVPKLFTEMVANAKNPENSCNFTAFPCTSTEEWLSGNCFQCPESGCPSVGYLAGTNNVGKFYVNTLGDNTTSGGYCGRQYLLSLITDKFVKGRIVVELKNQTFEAKPIMLQDTNDVIIANSEKSIVATVPYHMTEIVEVELIYNRHQATTGGGPPSFKILSLSVQSVDGRRVTNTTGVTIKDSETKRIMLPKNE</sequence>
<evidence type="ECO:0000313" key="10">
    <source>
        <dbReference type="WBParaSite" id="nRc.2.0.1.t43023-RA"/>
    </source>
</evidence>
<dbReference type="InterPro" id="IPR013818">
    <property type="entry name" value="Lipase"/>
</dbReference>
<dbReference type="PRINTS" id="PR00821">
    <property type="entry name" value="TAGLIPASE"/>
</dbReference>
<evidence type="ECO:0000259" key="8">
    <source>
        <dbReference type="Pfam" id="PF00151"/>
    </source>
</evidence>
<evidence type="ECO:0000256" key="3">
    <source>
        <dbReference type="ARBA" id="ARBA00022525"/>
    </source>
</evidence>
<evidence type="ECO:0000256" key="4">
    <source>
        <dbReference type="PIRSR" id="PIRSR000865-1"/>
    </source>
</evidence>
<feature type="active site" description="Charge relay system" evidence="4">
    <location>
        <position position="327"/>
    </location>
</feature>
<keyword evidence="7" id="KW-0732">Signal</keyword>